<organism evidence="2 3">
    <name type="scientific">Glossina palpalis gambiensis</name>
    <dbReference type="NCBI Taxonomy" id="67801"/>
    <lineage>
        <taxon>Eukaryota</taxon>
        <taxon>Metazoa</taxon>
        <taxon>Ecdysozoa</taxon>
        <taxon>Arthropoda</taxon>
        <taxon>Hexapoda</taxon>
        <taxon>Insecta</taxon>
        <taxon>Pterygota</taxon>
        <taxon>Neoptera</taxon>
        <taxon>Endopterygota</taxon>
        <taxon>Diptera</taxon>
        <taxon>Brachycera</taxon>
        <taxon>Muscomorpha</taxon>
        <taxon>Hippoboscoidea</taxon>
        <taxon>Glossinidae</taxon>
        <taxon>Glossina</taxon>
    </lineage>
</organism>
<reference evidence="2" key="2">
    <citation type="submission" date="2020-05" db="UniProtKB">
        <authorList>
            <consortium name="EnsemblMetazoa"/>
        </authorList>
    </citation>
    <scope>IDENTIFICATION</scope>
    <source>
        <strain evidence="2">IAEA</strain>
    </source>
</reference>
<feature type="region of interest" description="Disordered" evidence="1">
    <location>
        <begin position="1"/>
        <end position="25"/>
    </location>
</feature>
<dbReference type="EMBL" id="JXJN01016652">
    <property type="status" value="NOT_ANNOTATED_CDS"/>
    <property type="molecule type" value="Genomic_DNA"/>
</dbReference>
<dbReference type="Proteomes" id="UP000092460">
    <property type="component" value="Unassembled WGS sequence"/>
</dbReference>
<dbReference type="EnsemblMetazoa" id="GPPI034392-RA">
    <property type="protein sequence ID" value="GPPI034392-PA"/>
    <property type="gene ID" value="GPPI034392"/>
</dbReference>
<feature type="compositionally biased region" description="Low complexity" evidence="1">
    <location>
        <begin position="7"/>
        <end position="25"/>
    </location>
</feature>
<name>A0A1B0BM37_9MUSC</name>
<proteinExistence type="predicted"/>
<sequence length="181" mass="19370">MLTKTIATASVTSSSPLPSSSSNTSVSSSSAAIAAKVSHATVPFTITTTPATPNSISFGPTLTETNKLPANVRDVNNNERINFQYPITFLFYGKAPLPSYVMTIAGRYVKGKGAVLICGQRMIELLSTMSSHHKTLIEDLLGLEGDRDGNASEHSQAEYKPSIADSLDLHARGKTFNCKEF</sequence>
<dbReference type="VEuPathDB" id="VectorBase:GPPI034392"/>
<keyword evidence="3" id="KW-1185">Reference proteome</keyword>
<evidence type="ECO:0000313" key="3">
    <source>
        <dbReference type="Proteomes" id="UP000092460"/>
    </source>
</evidence>
<accession>A0A1B0BM37</accession>
<reference evidence="3" key="1">
    <citation type="submission" date="2015-01" db="EMBL/GenBank/DDBJ databases">
        <authorList>
            <person name="Aksoy S."/>
            <person name="Warren W."/>
            <person name="Wilson R.K."/>
        </authorList>
    </citation>
    <scope>NUCLEOTIDE SEQUENCE [LARGE SCALE GENOMIC DNA]</scope>
    <source>
        <strain evidence="3">IAEA</strain>
    </source>
</reference>
<evidence type="ECO:0000256" key="1">
    <source>
        <dbReference type="SAM" id="MobiDB-lite"/>
    </source>
</evidence>
<dbReference type="AlphaFoldDB" id="A0A1B0BM37"/>
<protein>
    <submittedName>
        <fullName evidence="2">Uncharacterized protein</fullName>
    </submittedName>
</protein>
<evidence type="ECO:0000313" key="2">
    <source>
        <dbReference type="EnsemblMetazoa" id="GPPI034392-PA"/>
    </source>
</evidence>